<dbReference type="Proteomes" id="UP001597374">
    <property type="component" value="Unassembled WGS sequence"/>
</dbReference>
<keyword evidence="1" id="KW-0732">Signal</keyword>
<keyword evidence="3" id="KW-1185">Reference proteome</keyword>
<evidence type="ECO:0000313" key="3">
    <source>
        <dbReference type="Proteomes" id="UP001597374"/>
    </source>
</evidence>
<protein>
    <recommendedName>
        <fullName evidence="4">Outer membrane protein beta-barrel domain-containing protein</fullName>
    </recommendedName>
</protein>
<evidence type="ECO:0000256" key="1">
    <source>
        <dbReference type="SAM" id="SignalP"/>
    </source>
</evidence>
<feature type="signal peptide" evidence="1">
    <location>
        <begin position="1"/>
        <end position="21"/>
    </location>
</feature>
<dbReference type="SUPFAM" id="SSF56935">
    <property type="entry name" value="Porins"/>
    <property type="match status" value="1"/>
</dbReference>
<feature type="chain" id="PRO_5046322858" description="Outer membrane protein beta-barrel domain-containing protein" evidence="1">
    <location>
        <begin position="22"/>
        <end position="225"/>
    </location>
</feature>
<gene>
    <name evidence="2" type="ORF">ACFSKP_06175</name>
</gene>
<proteinExistence type="predicted"/>
<dbReference type="EMBL" id="JBHUIM010000001">
    <property type="protein sequence ID" value="MFD2245833.1"/>
    <property type="molecule type" value="Genomic_DNA"/>
</dbReference>
<organism evidence="2 3">
    <name type="scientific">Pontibacter ruber</name>
    <dbReference type="NCBI Taxonomy" id="1343895"/>
    <lineage>
        <taxon>Bacteria</taxon>
        <taxon>Pseudomonadati</taxon>
        <taxon>Bacteroidota</taxon>
        <taxon>Cytophagia</taxon>
        <taxon>Cytophagales</taxon>
        <taxon>Hymenobacteraceae</taxon>
        <taxon>Pontibacter</taxon>
    </lineage>
</organism>
<reference evidence="3" key="1">
    <citation type="journal article" date="2019" name="Int. J. Syst. Evol. Microbiol.">
        <title>The Global Catalogue of Microorganisms (GCM) 10K type strain sequencing project: providing services to taxonomists for standard genome sequencing and annotation.</title>
        <authorList>
            <consortium name="The Broad Institute Genomics Platform"/>
            <consortium name="The Broad Institute Genome Sequencing Center for Infectious Disease"/>
            <person name="Wu L."/>
            <person name="Ma J."/>
        </authorList>
    </citation>
    <scope>NUCLEOTIDE SEQUENCE [LARGE SCALE GENOMIC DNA]</scope>
    <source>
        <strain evidence="3">CGMCC 4.1782</strain>
    </source>
</reference>
<sequence length="225" mass="24767">MKKIFTTILACGMLWAGQAMAQSSEGQVKPSLDPMPAVAPSQTVVKPAVEEETVVKKPVAFTGPRLNYNLSLGTSFSNGYGSASYVEPSVRYQVTDRFRAFVSMTYMAVSPYQYAVRTPEGGTMMLRSNASSHYIMGVGGEYLVNERLLVSGYLWKDFSNAPGANPYYNSFYSPGRQGVDIRATYKITERFTVTGGLRYTYGASPYYSPFGNPGFGGYQHHPFGY</sequence>
<evidence type="ECO:0008006" key="4">
    <source>
        <dbReference type="Google" id="ProtNLM"/>
    </source>
</evidence>
<dbReference type="RefSeq" id="WP_250427480.1">
    <property type="nucleotide sequence ID" value="NZ_JALPRR010000001.1"/>
</dbReference>
<accession>A0ABW5CVN6</accession>
<evidence type="ECO:0000313" key="2">
    <source>
        <dbReference type="EMBL" id="MFD2245833.1"/>
    </source>
</evidence>
<comment type="caution">
    <text evidence="2">The sequence shown here is derived from an EMBL/GenBank/DDBJ whole genome shotgun (WGS) entry which is preliminary data.</text>
</comment>
<name>A0ABW5CVN6_9BACT</name>